<dbReference type="GO" id="GO:0000976">
    <property type="term" value="F:transcription cis-regulatory region binding"/>
    <property type="evidence" value="ECO:0007669"/>
    <property type="project" value="UniProtKB-ARBA"/>
</dbReference>
<dbReference type="Pfam" id="PF01603">
    <property type="entry name" value="B56"/>
    <property type="match status" value="1"/>
</dbReference>
<keyword evidence="9" id="KW-0287">Flowering</keyword>
<comment type="similarity">
    <text evidence="12">Belongs to the SHL1/EBS protein family.</text>
</comment>
<proteinExistence type="inferred from homology"/>
<dbReference type="InterPro" id="IPR002554">
    <property type="entry name" value="PP2A_B56"/>
</dbReference>
<comment type="similarity">
    <text evidence="3">Belongs to the phosphatase 2A regulatory subunit B56 family.</text>
</comment>
<dbReference type="Gene3D" id="1.25.10.10">
    <property type="entry name" value="Leucine-rich Repeat Variant"/>
    <property type="match status" value="1"/>
</dbReference>
<dbReference type="GO" id="GO:0019888">
    <property type="term" value="F:protein phosphatase regulator activity"/>
    <property type="evidence" value="ECO:0007669"/>
    <property type="project" value="InterPro"/>
</dbReference>
<dbReference type="PROSITE" id="PS51038">
    <property type="entry name" value="BAH"/>
    <property type="match status" value="1"/>
</dbReference>
<gene>
    <name evidence="17" type="ORF">G4B88_018649</name>
</gene>
<dbReference type="GO" id="GO:2000028">
    <property type="term" value="P:regulation of photoperiodism, flowering"/>
    <property type="evidence" value="ECO:0007669"/>
    <property type="project" value="UniProtKB-ARBA"/>
</dbReference>
<protein>
    <submittedName>
        <fullName evidence="17">Uncharacterized protein</fullName>
    </submittedName>
</protein>
<evidence type="ECO:0000313" key="18">
    <source>
        <dbReference type="Proteomes" id="UP000583929"/>
    </source>
</evidence>
<dbReference type="CDD" id="cd04714">
    <property type="entry name" value="BAH_BAHCC1"/>
    <property type="match status" value="1"/>
</dbReference>
<evidence type="ECO:0000256" key="3">
    <source>
        <dbReference type="ARBA" id="ARBA00009745"/>
    </source>
</evidence>
<dbReference type="PROSITE" id="PS50016">
    <property type="entry name" value="ZF_PHD_2"/>
    <property type="match status" value="1"/>
</dbReference>
<keyword evidence="5" id="KW-0479">Metal-binding</keyword>
<evidence type="ECO:0000256" key="9">
    <source>
        <dbReference type="ARBA" id="ARBA00023089"/>
    </source>
</evidence>
<evidence type="ECO:0000256" key="5">
    <source>
        <dbReference type="ARBA" id="ARBA00022723"/>
    </source>
</evidence>
<feature type="compositionally biased region" description="Low complexity" evidence="14">
    <location>
        <begin position="297"/>
        <end position="332"/>
    </location>
</feature>
<evidence type="ECO:0000259" key="16">
    <source>
        <dbReference type="PROSITE" id="PS51038"/>
    </source>
</evidence>
<dbReference type="PANTHER" id="PTHR10257:SF119">
    <property type="entry name" value="SERINE_THREONINE PROTEIN PHOSPHATASE 2A 59 KDA REGULATORY SUBUNIT B' ZETA ISOFORM"/>
    <property type="match status" value="1"/>
</dbReference>
<evidence type="ECO:0000256" key="8">
    <source>
        <dbReference type="ARBA" id="ARBA00023015"/>
    </source>
</evidence>
<organism evidence="17 18">
    <name type="scientific">Cannabis sativa</name>
    <name type="common">Hemp</name>
    <name type="synonym">Marijuana</name>
    <dbReference type="NCBI Taxonomy" id="3483"/>
    <lineage>
        <taxon>Eukaryota</taxon>
        <taxon>Viridiplantae</taxon>
        <taxon>Streptophyta</taxon>
        <taxon>Embryophyta</taxon>
        <taxon>Tracheophyta</taxon>
        <taxon>Spermatophyta</taxon>
        <taxon>Magnoliopsida</taxon>
        <taxon>eudicotyledons</taxon>
        <taxon>Gunneridae</taxon>
        <taxon>Pentapetalae</taxon>
        <taxon>rosids</taxon>
        <taxon>fabids</taxon>
        <taxon>Rosales</taxon>
        <taxon>Cannabaceae</taxon>
        <taxon>Cannabis</taxon>
    </lineage>
</organism>
<dbReference type="InterPro" id="IPR016024">
    <property type="entry name" value="ARM-type_fold"/>
</dbReference>
<evidence type="ECO:0000256" key="11">
    <source>
        <dbReference type="ARBA" id="ARBA00023242"/>
    </source>
</evidence>
<dbReference type="InterPro" id="IPR043151">
    <property type="entry name" value="BAH_sf"/>
</dbReference>
<dbReference type="InterPro" id="IPR001965">
    <property type="entry name" value="Znf_PHD"/>
</dbReference>
<keyword evidence="10" id="KW-0804">Transcription</keyword>
<evidence type="ECO:0000256" key="4">
    <source>
        <dbReference type="ARBA" id="ARBA00022490"/>
    </source>
</evidence>
<dbReference type="Pfam" id="PF00628">
    <property type="entry name" value="PHD"/>
    <property type="match status" value="1"/>
</dbReference>
<evidence type="ECO:0000256" key="12">
    <source>
        <dbReference type="ARBA" id="ARBA00060739"/>
    </source>
</evidence>
<dbReference type="Gene3D" id="2.30.30.490">
    <property type="match status" value="1"/>
</dbReference>
<feature type="compositionally biased region" description="Polar residues" evidence="14">
    <location>
        <begin position="333"/>
        <end position="351"/>
    </location>
</feature>
<dbReference type="SMART" id="SM00439">
    <property type="entry name" value="BAH"/>
    <property type="match status" value="1"/>
</dbReference>
<dbReference type="Proteomes" id="UP000583929">
    <property type="component" value="Unassembled WGS sequence"/>
</dbReference>
<dbReference type="GO" id="GO:0005737">
    <property type="term" value="C:cytoplasm"/>
    <property type="evidence" value="ECO:0007669"/>
    <property type="project" value="UniProtKB-SubCell"/>
</dbReference>
<dbReference type="Gene3D" id="3.30.40.10">
    <property type="entry name" value="Zinc/RING finger domain, C3HC4 (zinc finger)"/>
    <property type="match status" value="1"/>
</dbReference>
<dbReference type="Pfam" id="PF01426">
    <property type="entry name" value="BAH"/>
    <property type="match status" value="1"/>
</dbReference>
<dbReference type="FunFam" id="1.25.10.10:FF:000041">
    <property type="entry name" value="Serine/threonine protein phosphatase 2A regulatory subunit"/>
    <property type="match status" value="1"/>
</dbReference>
<keyword evidence="7" id="KW-0862">Zinc</keyword>
<keyword evidence="4" id="KW-0963">Cytoplasm</keyword>
<dbReference type="PROSITE" id="PS01359">
    <property type="entry name" value="ZF_PHD_1"/>
    <property type="match status" value="1"/>
</dbReference>
<keyword evidence="18" id="KW-1185">Reference proteome</keyword>
<dbReference type="InterPro" id="IPR001025">
    <property type="entry name" value="BAH_dom"/>
</dbReference>
<feature type="domain" description="PHD-type" evidence="15">
    <location>
        <begin position="138"/>
        <end position="189"/>
    </location>
</feature>
<evidence type="ECO:0000256" key="1">
    <source>
        <dbReference type="ARBA" id="ARBA00004123"/>
    </source>
</evidence>
<dbReference type="GO" id="GO:0007165">
    <property type="term" value="P:signal transduction"/>
    <property type="evidence" value="ECO:0007669"/>
    <property type="project" value="InterPro"/>
</dbReference>
<dbReference type="FunFam" id="3.30.40.10:FF:000561">
    <property type="entry name" value="Bromo-adjacent homology (BAH) domain-containing protein"/>
    <property type="match status" value="1"/>
</dbReference>
<dbReference type="GO" id="GO:0140002">
    <property type="term" value="F:histone H3K4me3 reader activity"/>
    <property type="evidence" value="ECO:0007669"/>
    <property type="project" value="UniProtKB-ARBA"/>
</dbReference>
<evidence type="ECO:0000313" key="17">
    <source>
        <dbReference type="EMBL" id="KAF4394499.1"/>
    </source>
</evidence>
<dbReference type="GO" id="GO:0009908">
    <property type="term" value="P:flower development"/>
    <property type="evidence" value="ECO:0007669"/>
    <property type="project" value="UniProtKB-KW"/>
</dbReference>
<comment type="caution">
    <text evidence="17">The sequence shown here is derived from an EMBL/GenBank/DDBJ whole genome shotgun (WGS) entry which is preliminary data.</text>
</comment>
<dbReference type="GO" id="GO:0045814">
    <property type="term" value="P:negative regulation of gene expression, epigenetic"/>
    <property type="evidence" value="ECO:0007669"/>
    <property type="project" value="UniProtKB-ARBA"/>
</dbReference>
<dbReference type="SUPFAM" id="SSF57903">
    <property type="entry name" value="FYVE/PHD zinc finger"/>
    <property type="match status" value="1"/>
</dbReference>
<reference evidence="17 18" key="1">
    <citation type="journal article" date="2020" name="bioRxiv">
        <title>Sequence and annotation of 42 cannabis genomes reveals extensive copy number variation in cannabinoid synthesis and pathogen resistance genes.</title>
        <authorList>
            <person name="Mckernan K.J."/>
            <person name="Helbert Y."/>
            <person name="Kane L.T."/>
            <person name="Ebling H."/>
            <person name="Zhang L."/>
            <person name="Liu B."/>
            <person name="Eaton Z."/>
            <person name="Mclaughlin S."/>
            <person name="Kingan S."/>
            <person name="Baybayan P."/>
            <person name="Concepcion G."/>
            <person name="Jordan M."/>
            <person name="Riva A."/>
            <person name="Barbazuk W."/>
            <person name="Harkins T."/>
        </authorList>
    </citation>
    <scope>NUCLEOTIDE SEQUENCE [LARGE SCALE GENOMIC DNA]</scope>
    <source>
        <strain evidence="18">cv. Jamaican Lion 4</strain>
        <tissue evidence="17">Leaf</tissue>
    </source>
</reference>
<dbReference type="InterPro" id="IPR011989">
    <property type="entry name" value="ARM-like"/>
</dbReference>
<keyword evidence="11" id="KW-0539">Nucleus</keyword>
<dbReference type="InterPro" id="IPR019787">
    <property type="entry name" value="Znf_PHD-finger"/>
</dbReference>
<keyword evidence="6 13" id="KW-0863">Zinc-finger</keyword>
<name>A0A7J6HIS8_CANSA</name>
<dbReference type="GO" id="GO:0005634">
    <property type="term" value="C:nucleus"/>
    <property type="evidence" value="ECO:0007669"/>
    <property type="project" value="UniProtKB-SubCell"/>
</dbReference>
<accession>A0A7J6HIS8</accession>
<dbReference type="InterPro" id="IPR019786">
    <property type="entry name" value="Zinc_finger_PHD-type_CS"/>
</dbReference>
<dbReference type="GO" id="GO:0008270">
    <property type="term" value="F:zinc ion binding"/>
    <property type="evidence" value="ECO:0007669"/>
    <property type="project" value="UniProtKB-KW"/>
</dbReference>
<dbReference type="SMART" id="SM00249">
    <property type="entry name" value="PHD"/>
    <property type="match status" value="1"/>
</dbReference>
<sequence length="835" mass="95059">MAKTKPGKKDLDSYTIKGTNKVVRPGDCVLMRPSDSDKPPYVARVEKIEADHRNNVKVRVRWYYRPEESIGGRRQFHGAKELFLSDHYDVQSAHTIEGKCTVHTFKNYTKLENVGTEDYFCRFEYKAATGGFTPDRVAVYCKCEMPYNPDDLMVQCEGCKDWFHPSCMGMTIEEAKKLDHFLCSDCNSDDDAKRSLNAFPVSPSVETKVRTHSPEHLFVFVGLSRSVGRDDLFIGCSKEYLVSLALAPALLKLNSPLLDMFTSQAICFEDLDEQIPRKPSKSSLGDSYGDGGVNAYSSINTSNGPNSSNSSKSTSATSKSSNSSSANARSSNGTLGNKSNQAKKTSGSATTQAGPLFVSGVYEALPSFRDVPSSEKQNLFIKKLNMCCVVFDFSDPSSSLKEKDVKRQTLLELVDYISSYNSKFNEVMMQEITKMVAANLFRTFPSFNHENKGLEMYDLEEEEPSMEPAWPHIQIVYEFLLRFVASTETDAKLAKRYIDHSFVLRLLDLFDSEDQRERDYLKTILHRIYGKFMVHRPYIRKAINNIFYRFIFETEKHNGIAELLEILGSIINGFALPLKEEHKLFLVRALIPLHKPKCVAMYHQQLSYCITQFVEKDVKLADTVIRGLLKYWPVTNSSKEVMFLTELEEILEATQPAEFQRCMVPLFRQIGRCLNSFHFQVAERTLFLWNNDHIRNLIIQNRQVLLPIILPALERNTRSHWNQAVQSLTLNVRKIFSDADQALFDECLDRFQEDEVKDRETQEKRDSTWKRMEDVAASNAVSNEAVLVSKFVSSVAVATSPKPRAASGFVNPAEREIPKCEDVVMWILQFIGLEL</sequence>
<feature type="region of interest" description="Disordered" evidence="14">
    <location>
        <begin position="295"/>
        <end position="351"/>
    </location>
</feature>
<dbReference type="SUPFAM" id="SSF48371">
    <property type="entry name" value="ARM repeat"/>
    <property type="match status" value="1"/>
</dbReference>
<evidence type="ECO:0000256" key="2">
    <source>
        <dbReference type="ARBA" id="ARBA00004496"/>
    </source>
</evidence>
<comment type="subcellular location">
    <subcellularLocation>
        <location evidence="2">Cytoplasm</location>
    </subcellularLocation>
    <subcellularLocation>
        <location evidence="1">Nucleus</location>
    </subcellularLocation>
</comment>
<evidence type="ECO:0000256" key="14">
    <source>
        <dbReference type="SAM" id="MobiDB-lite"/>
    </source>
</evidence>
<keyword evidence="8" id="KW-0805">Transcription regulation</keyword>
<feature type="domain" description="BAH" evidence="16">
    <location>
        <begin position="21"/>
        <end position="136"/>
    </location>
</feature>
<dbReference type="FunFam" id="2.30.30.490:FF:000019">
    <property type="entry name" value="Chromatin remodeling protein EBS"/>
    <property type="match status" value="1"/>
</dbReference>
<dbReference type="InterPro" id="IPR013083">
    <property type="entry name" value="Znf_RING/FYVE/PHD"/>
</dbReference>
<evidence type="ECO:0000256" key="7">
    <source>
        <dbReference type="ARBA" id="ARBA00022833"/>
    </source>
</evidence>
<evidence type="ECO:0000256" key="6">
    <source>
        <dbReference type="ARBA" id="ARBA00022771"/>
    </source>
</evidence>
<dbReference type="GO" id="GO:0003682">
    <property type="term" value="F:chromatin binding"/>
    <property type="evidence" value="ECO:0007669"/>
    <property type="project" value="InterPro"/>
</dbReference>
<dbReference type="AlphaFoldDB" id="A0A7J6HIS8"/>
<dbReference type="GO" id="GO:0000159">
    <property type="term" value="C:protein phosphatase type 2A complex"/>
    <property type="evidence" value="ECO:0007669"/>
    <property type="project" value="InterPro"/>
</dbReference>
<dbReference type="PANTHER" id="PTHR10257">
    <property type="entry name" value="SERINE/THREONINE PROTEIN PHOSPHATASE 2A PP2A REGULATORY SUBUNIT B"/>
    <property type="match status" value="1"/>
</dbReference>
<evidence type="ECO:0000259" key="15">
    <source>
        <dbReference type="PROSITE" id="PS50016"/>
    </source>
</evidence>
<dbReference type="InterPro" id="IPR011011">
    <property type="entry name" value="Znf_FYVE_PHD"/>
</dbReference>
<dbReference type="EMBL" id="JAATIQ010000045">
    <property type="protein sequence ID" value="KAF4394499.1"/>
    <property type="molecule type" value="Genomic_DNA"/>
</dbReference>
<evidence type="ECO:0000256" key="10">
    <source>
        <dbReference type="ARBA" id="ARBA00023163"/>
    </source>
</evidence>
<evidence type="ECO:0000256" key="13">
    <source>
        <dbReference type="PROSITE-ProRule" id="PRU00146"/>
    </source>
</evidence>